<keyword evidence="10" id="KW-1015">Disulfide bond</keyword>
<dbReference type="Pfam" id="PF02628">
    <property type="entry name" value="COX15-CtaA"/>
    <property type="match status" value="1"/>
</dbReference>
<keyword evidence="4" id="KW-0479">Metal-binding</keyword>
<feature type="transmembrane region" description="Helical" evidence="12">
    <location>
        <begin position="138"/>
        <end position="160"/>
    </location>
</feature>
<keyword evidence="7" id="KW-0408">Iron</keyword>
<evidence type="ECO:0000313" key="14">
    <source>
        <dbReference type="Proteomes" id="UP001557484"/>
    </source>
</evidence>
<keyword evidence="14" id="KW-1185">Reference proteome</keyword>
<evidence type="ECO:0000256" key="10">
    <source>
        <dbReference type="ARBA" id="ARBA00023157"/>
    </source>
</evidence>
<comment type="pathway">
    <text evidence="11">Porphyrin-containing compound metabolism.</text>
</comment>
<feature type="transmembrane region" description="Helical" evidence="12">
    <location>
        <begin position="12"/>
        <end position="33"/>
    </location>
</feature>
<feature type="transmembrane region" description="Helical" evidence="12">
    <location>
        <begin position="84"/>
        <end position="103"/>
    </location>
</feature>
<comment type="caution">
    <text evidence="13">The sequence shown here is derived from an EMBL/GenBank/DDBJ whole genome shotgun (WGS) entry which is preliminary data.</text>
</comment>
<protein>
    <submittedName>
        <fullName evidence="13">Heme A synthase</fullName>
    </submittedName>
</protein>
<keyword evidence="8" id="KW-0350">Heme biosynthesis</keyword>
<keyword evidence="5 12" id="KW-1133">Transmembrane helix</keyword>
<proteinExistence type="predicted"/>
<evidence type="ECO:0000313" key="13">
    <source>
        <dbReference type="EMBL" id="MEX1664139.1"/>
    </source>
</evidence>
<dbReference type="RefSeq" id="WP_368374264.1">
    <property type="nucleotide sequence ID" value="NZ_JBFRYB010000001.1"/>
</dbReference>
<dbReference type="Proteomes" id="UP001557484">
    <property type="component" value="Unassembled WGS sequence"/>
</dbReference>
<evidence type="ECO:0000256" key="11">
    <source>
        <dbReference type="ARBA" id="ARBA00023444"/>
    </source>
</evidence>
<evidence type="ECO:0000256" key="5">
    <source>
        <dbReference type="ARBA" id="ARBA00022989"/>
    </source>
</evidence>
<dbReference type="EMBL" id="JBFRYB010000001">
    <property type="protein sequence ID" value="MEX1664139.1"/>
    <property type="molecule type" value="Genomic_DNA"/>
</dbReference>
<evidence type="ECO:0000256" key="4">
    <source>
        <dbReference type="ARBA" id="ARBA00022723"/>
    </source>
</evidence>
<organism evidence="13 14">
    <name type="scientific">Zhongshania arctica</name>
    <dbReference type="NCBI Taxonomy" id="3238302"/>
    <lineage>
        <taxon>Bacteria</taxon>
        <taxon>Pseudomonadati</taxon>
        <taxon>Pseudomonadota</taxon>
        <taxon>Gammaproteobacteria</taxon>
        <taxon>Cellvibrionales</taxon>
        <taxon>Spongiibacteraceae</taxon>
        <taxon>Zhongshania</taxon>
    </lineage>
</organism>
<keyword evidence="6" id="KW-0560">Oxidoreductase</keyword>
<accession>A0ABV3TSM5</accession>
<feature type="transmembrane region" description="Helical" evidence="12">
    <location>
        <begin position="321"/>
        <end position="342"/>
    </location>
</feature>
<evidence type="ECO:0000256" key="9">
    <source>
        <dbReference type="ARBA" id="ARBA00023136"/>
    </source>
</evidence>
<dbReference type="PANTHER" id="PTHR35457:SF1">
    <property type="entry name" value="HEME A SYNTHASE"/>
    <property type="match status" value="1"/>
</dbReference>
<evidence type="ECO:0000256" key="12">
    <source>
        <dbReference type="SAM" id="Phobius"/>
    </source>
</evidence>
<keyword evidence="9 12" id="KW-0472">Membrane</keyword>
<name>A0ABV3TSM5_9GAMM</name>
<evidence type="ECO:0000256" key="2">
    <source>
        <dbReference type="ARBA" id="ARBA00022475"/>
    </source>
</evidence>
<comment type="subcellular location">
    <subcellularLocation>
        <location evidence="1">Membrane</location>
        <topology evidence="1">Multi-pass membrane protein</topology>
    </subcellularLocation>
</comment>
<sequence length="349" mass="38299">MALFNTPENRKAGFRLTLTACLVAVIVLGMGVFTRLADAGLGCPDWPMCYGHVLWPSADHEVERANEAYPDMPVEHDKTWPEMIHRHLAASLGLFTIAILAFSLRSREPGQPVKLPAFILAFIILQGMFGMWTVTLKLWPQVVTAHLLGGFTTISLLWLLTLRLNNMRWQIPAIDEAKLRSIRPLAVIGLLIVLMQIALGGWTTSNYADIACPDFPTCQGEWLPPMNFAEGFNITQHIGPNYLGGTMDNAARVAIHFSHRLGAIVTAAYLVFLCVSLYRLKLPAAKTLAHVILTVLAVQVSLGISNVVFQFPISVAVAHNLVGALLLLTQVTTIYLIFTAAVNRGGIRV</sequence>
<keyword evidence="2" id="KW-1003">Cell membrane</keyword>
<feature type="transmembrane region" description="Helical" evidence="12">
    <location>
        <begin position="261"/>
        <end position="280"/>
    </location>
</feature>
<evidence type="ECO:0000256" key="8">
    <source>
        <dbReference type="ARBA" id="ARBA00023133"/>
    </source>
</evidence>
<evidence type="ECO:0000256" key="1">
    <source>
        <dbReference type="ARBA" id="ARBA00004141"/>
    </source>
</evidence>
<dbReference type="InterPro" id="IPR003780">
    <property type="entry name" value="COX15/CtaA_fam"/>
</dbReference>
<feature type="transmembrane region" description="Helical" evidence="12">
    <location>
        <begin position="115"/>
        <end position="132"/>
    </location>
</feature>
<dbReference type="InterPro" id="IPR050450">
    <property type="entry name" value="COX15/CtaA_HemeA_synthase"/>
</dbReference>
<feature type="transmembrane region" description="Helical" evidence="12">
    <location>
        <begin position="181"/>
        <end position="199"/>
    </location>
</feature>
<feature type="transmembrane region" description="Helical" evidence="12">
    <location>
        <begin position="287"/>
        <end position="309"/>
    </location>
</feature>
<dbReference type="PANTHER" id="PTHR35457">
    <property type="entry name" value="HEME A SYNTHASE"/>
    <property type="match status" value="1"/>
</dbReference>
<evidence type="ECO:0000256" key="3">
    <source>
        <dbReference type="ARBA" id="ARBA00022692"/>
    </source>
</evidence>
<evidence type="ECO:0000256" key="6">
    <source>
        <dbReference type="ARBA" id="ARBA00023002"/>
    </source>
</evidence>
<keyword evidence="3 12" id="KW-0812">Transmembrane</keyword>
<evidence type="ECO:0000256" key="7">
    <source>
        <dbReference type="ARBA" id="ARBA00023004"/>
    </source>
</evidence>
<reference evidence="13 14" key="1">
    <citation type="journal article" date="2011" name="Int. J. Syst. Evol. Microbiol.">
        <title>Zhongshania antarctica gen. nov., sp. nov. and Zhongshania guokunii sp. nov., gammaproteobacteria respectively isolated from coastal attached (fast) ice and surface seawater of the Antarctic.</title>
        <authorList>
            <person name="Li H.J."/>
            <person name="Zhang X.Y."/>
            <person name="Chen C.X."/>
            <person name="Zhang Y.J."/>
            <person name="Gao Z.M."/>
            <person name="Yu Y."/>
            <person name="Chen X.L."/>
            <person name="Chen B."/>
            <person name="Zhang Y.Z."/>
        </authorList>
    </citation>
    <scope>NUCLEOTIDE SEQUENCE [LARGE SCALE GENOMIC DNA]</scope>
    <source>
        <strain evidence="13 14">R06B22</strain>
    </source>
</reference>
<gene>
    <name evidence="13" type="ORF">AB4875_01500</name>
</gene>